<evidence type="ECO:0000256" key="1">
    <source>
        <dbReference type="ARBA" id="ARBA00012513"/>
    </source>
</evidence>
<dbReference type="OrthoDB" id="312177at2759"/>
<evidence type="ECO:0000313" key="8">
    <source>
        <dbReference type="Proteomes" id="UP000039865"/>
    </source>
</evidence>
<keyword evidence="5" id="KW-0067">ATP-binding</keyword>
<dbReference type="InterPro" id="IPR011009">
    <property type="entry name" value="Kinase-like_dom_sf"/>
</dbReference>
<dbReference type="SMART" id="SM00220">
    <property type="entry name" value="S_TKc"/>
    <property type="match status" value="1"/>
</dbReference>
<evidence type="ECO:0000256" key="2">
    <source>
        <dbReference type="ARBA" id="ARBA00022679"/>
    </source>
</evidence>
<dbReference type="InterPro" id="IPR050660">
    <property type="entry name" value="NEK_Ser/Thr_kinase"/>
</dbReference>
<keyword evidence="2" id="KW-0808">Transferase</keyword>
<dbReference type="GO" id="GO:0005524">
    <property type="term" value="F:ATP binding"/>
    <property type="evidence" value="ECO:0007669"/>
    <property type="project" value="UniProtKB-KW"/>
</dbReference>
<evidence type="ECO:0000259" key="6">
    <source>
        <dbReference type="PROSITE" id="PS50011"/>
    </source>
</evidence>
<dbReference type="PANTHER" id="PTHR43671:SF13">
    <property type="entry name" value="SERINE_THREONINE-PROTEIN KINASE NEK2"/>
    <property type="match status" value="1"/>
</dbReference>
<keyword evidence="8" id="KW-1185">Reference proteome</keyword>
<protein>
    <recommendedName>
        <fullName evidence="1">non-specific serine/threonine protein kinase</fullName>
        <ecNumber evidence="1">2.7.11.1</ecNumber>
    </recommendedName>
</protein>
<dbReference type="InParanoid" id="A0A078AC10"/>
<dbReference type="InterPro" id="IPR000719">
    <property type="entry name" value="Prot_kinase_dom"/>
</dbReference>
<dbReference type="EMBL" id="CCKQ01006986">
    <property type="protein sequence ID" value="CDW78318.1"/>
    <property type="molecule type" value="Genomic_DNA"/>
</dbReference>
<evidence type="ECO:0000256" key="4">
    <source>
        <dbReference type="ARBA" id="ARBA00022777"/>
    </source>
</evidence>
<dbReference type="GO" id="GO:0004674">
    <property type="term" value="F:protein serine/threonine kinase activity"/>
    <property type="evidence" value="ECO:0007669"/>
    <property type="project" value="UniProtKB-EC"/>
</dbReference>
<evidence type="ECO:0000256" key="5">
    <source>
        <dbReference type="ARBA" id="ARBA00022840"/>
    </source>
</evidence>
<dbReference type="PROSITE" id="PS50011">
    <property type="entry name" value="PROTEIN_KINASE_DOM"/>
    <property type="match status" value="1"/>
</dbReference>
<feature type="domain" description="Protein kinase" evidence="6">
    <location>
        <begin position="1"/>
        <end position="171"/>
    </location>
</feature>
<dbReference type="AlphaFoldDB" id="A0A078AC10"/>
<name>A0A078AC10_STYLE</name>
<dbReference type="SUPFAM" id="SSF56112">
    <property type="entry name" value="Protein kinase-like (PK-like)"/>
    <property type="match status" value="1"/>
</dbReference>
<accession>A0A078AC10</accession>
<organism evidence="7 8">
    <name type="scientific">Stylonychia lemnae</name>
    <name type="common">Ciliate</name>
    <dbReference type="NCBI Taxonomy" id="5949"/>
    <lineage>
        <taxon>Eukaryota</taxon>
        <taxon>Sar</taxon>
        <taxon>Alveolata</taxon>
        <taxon>Ciliophora</taxon>
        <taxon>Intramacronucleata</taxon>
        <taxon>Spirotrichea</taxon>
        <taxon>Stichotrichia</taxon>
        <taxon>Sporadotrichida</taxon>
        <taxon>Oxytrichidae</taxon>
        <taxon>Stylonychinae</taxon>
        <taxon>Stylonychia</taxon>
    </lineage>
</organism>
<dbReference type="EC" id="2.7.11.1" evidence="1"/>
<evidence type="ECO:0000256" key="3">
    <source>
        <dbReference type="ARBA" id="ARBA00022741"/>
    </source>
</evidence>
<dbReference type="Gene3D" id="1.10.510.10">
    <property type="entry name" value="Transferase(Phosphotransferase) domain 1"/>
    <property type="match status" value="1"/>
</dbReference>
<keyword evidence="3" id="KW-0547">Nucleotide-binding</keyword>
<proteinExistence type="predicted"/>
<sequence>METLISLKIRDSYERYQLQEPISSGSFGRVYRAKDLKDINLKEVAFKQQDLSAIKSLYEGDRIKICDFGIASFGTSTLMKAGKELYMAPEAMFGSFKYNLKVDIWSLGILIYYLCTGSEKMNGTAVNLLALQNKDINLPQEYQQLQSLMKKMLILSPEERPDSSDLKQEFYSLIKDKLIFGNQKNQSDKGFGRRKEIEEEKLEFSVENKQNDRIIDDFIDQDFSSFQKEISKEIEDCIDDEKYDTSMTSYDYKQLDKKLDKQQLMINEDNNKQNEQFYRYITGNSAPIAESLEQILINDQFEIQQFSHRSNVIHEKNKQMRKILAKKLLKVISKQTNQE</sequence>
<gene>
    <name evidence="7" type="primary">Contig16601.g17677</name>
    <name evidence="7" type="ORF">STYLEM_7294</name>
</gene>
<dbReference type="Pfam" id="PF00069">
    <property type="entry name" value="Pkinase"/>
    <property type="match status" value="1"/>
</dbReference>
<evidence type="ECO:0000313" key="7">
    <source>
        <dbReference type="EMBL" id="CDW78318.1"/>
    </source>
</evidence>
<dbReference type="PANTHER" id="PTHR43671">
    <property type="entry name" value="SERINE/THREONINE-PROTEIN KINASE NEK"/>
    <property type="match status" value="1"/>
</dbReference>
<dbReference type="Proteomes" id="UP000039865">
    <property type="component" value="Unassembled WGS sequence"/>
</dbReference>
<keyword evidence="4 7" id="KW-0418">Kinase</keyword>
<reference evidence="7 8" key="1">
    <citation type="submission" date="2014-06" db="EMBL/GenBank/DDBJ databases">
        <authorList>
            <person name="Swart Estienne"/>
        </authorList>
    </citation>
    <scope>NUCLEOTIDE SEQUENCE [LARGE SCALE GENOMIC DNA]</scope>
    <source>
        <strain evidence="7 8">130c</strain>
    </source>
</reference>